<dbReference type="Gramene" id="KZN09099">
    <property type="protein sequence ID" value="KZN09099"/>
    <property type="gene ID" value="DCAR_001755"/>
</dbReference>
<accession>A0A166GLS5</accession>
<sequence>MKRKRGNKKGRPKRPSVMVPSKETPQISNGSTEDNSGTDDFNKNDVDSGMEAGTASSTGTDQPGKPAIVKSGGGVEKTSGTLVYTRVKVIKKVMKMDAAEAFNAPVNPIALGIPASRGMNPLEDTESIYMKDMAASVHGKSSVKSGELKHKIPKRHKVKKHKDDCMCAICVMMRRRQEREANAQSADDHIESSGGLSVQQKARAEEASAVESPCGGDTSSSVENSQDQDGNGGMEVRGDDVKMENVEDVEELSSSSSGEEEKEDKDVTSQTKVSGNGLAEDNRQFQTQMEVSNDVQNDSRKEETLMHCDLENAAAGHDKPKEMLDEAQKARIYENLRRFENPMVLELCGTLFAEKRKSIWSGPHSLSGHQSSSRLGNSMHAAFASFMK</sequence>
<evidence type="ECO:0000256" key="1">
    <source>
        <dbReference type="SAM" id="MobiDB-lite"/>
    </source>
</evidence>
<organism evidence="2">
    <name type="scientific">Daucus carota subsp. sativus</name>
    <name type="common">Carrot</name>
    <dbReference type="NCBI Taxonomy" id="79200"/>
    <lineage>
        <taxon>Eukaryota</taxon>
        <taxon>Viridiplantae</taxon>
        <taxon>Streptophyta</taxon>
        <taxon>Embryophyta</taxon>
        <taxon>Tracheophyta</taxon>
        <taxon>Spermatophyta</taxon>
        <taxon>Magnoliopsida</taxon>
        <taxon>eudicotyledons</taxon>
        <taxon>Gunneridae</taxon>
        <taxon>Pentapetalae</taxon>
        <taxon>asterids</taxon>
        <taxon>campanulids</taxon>
        <taxon>Apiales</taxon>
        <taxon>Apiaceae</taxon>
        <taxon>Apioideae</taxon>
        <taxon>Scandiceae</taxon>
        <taxon>Daucinae</taxon>
        <taxon>Daucus</taxon>
        <taxon>Daucus sect. Daucus</taxon>
    </lineage>
</organism>
<feature type="compositionally biased region" description="Basic and acidic residues" evidence="1">
    <location>
        <begin position="180"/>
        <end position="191"/>
    </location>
</feature>
<feature type="compositionally biased region" description="Basic and acidic residues" evidence="1">
    <location>
        <begin position="236"/>
        <end position="245"/>
    </location>
</feature>
<gene>
    <name evidence="2" type="ORF">DCAR_001755</name>
</gene>
<evidence type="ECO:0000313" key="2">
    <source>
        <dbReference type="EMBL" id="KZN09099.1"/>
    </source>
</evidence>
<feature type="compositionally biased region" description="Polar residues" evidence="1">
    <location>
        <begin position="23"/>
        <end position="39"/>
    </location>
</feature>
<feature type="compositionally biased region" description="Polar residues" evidence="1">
    <location>
        <begin position="217"/>
        <end position="229"/>
    </location>
</feature>
<comment type="caution">
    <text evidence="2">The sequence shown here is derived from an EMBL/GenBank/DDBJ whole genome shotgun (WGS) entry which is preliminary data.</text>
</comment>
<dbReference type="EMBL" id="LNRQ01000001">
    <property type="protein sequence ID" value="KZN09099.1"/>
    <property type="molecule type" value="Genomic_DNA"/>
</dbReference>
<dbReference type="PANTHER" id="PTHR47809">
    <property type="entry name" value="DNA-BINDING BROMODOMAIN-CONTAINING PROTEIN"/>
    <property type="match status" value="1"/>
</dbReference>
<proteinExistence type="predicted"/>
<feature type="region of interest" description="Disordered" evidence="1">
    <location>
        <begin position="180"/>
        <end position="293"/>
    </location>
</feature>
<name>A0A166GLS5_DAUCS</name>
<reference evidence="2" key="1">
    <citation type="journal article" date="2016" name="Nat. Genet.">
        <title>A high-quality carrot genome assembly provides new insights into carotenoid accumulation and asterid genome evolution.</title>
        <authorList>
            <person name="Iorizzo M."/>
            <person name="Ellison S."/>
            <person name="Senalik D."/>
            <person name="Zeng P."/>
            <person name="Satapoomin P."/>
            <person name="Huang J."/>
            <person name="Bowman M."/>
            <person name="Iovene M."/>
            <person name="Sanseverino W."/>
            <person name="Cavagnaro P."/>
            <person name="Yildiz M."/>
            <person name="Macko-Podgorni A."/>
            <person name="Moranska E."/>
            <person name="Grzebelus E."/>
            <person name="Grzebelus D."/>
            <person name="Ashrafi H."/>
            <person name="Zheng Z."/>
            <person name="Cheng S."/>
            <person name="Spooner D."/>
            <person name="Van Deynze A."/>
            <person name="Simon P."/>
        </authorList>
    </citation>
    <scope>NUCLEOTIDE SEQUENCE [LARGE SCALE GENOMIC DNA]</scope>
    <source>
        <tissue evidence="2">Leaf</tissue>
    </source>
</reference>
<feature type="compositionally biased region" description="Polar residues" evidence="1">
    <location>
        <begin position="284"/>
        <end position="293"/>
    </location>
</feature>
<dbReference type="AlphaFoldDB" id="A0A166GLS5"/>
<feature type="region of interest" description="Disordered" evidence="1">
    <location>
        <begin position="1"/>
        <end position="76"/>
    </location>
</feature>
<protein>
    <submittedName>
        <fullName evidence="2">Uncharacterized protein</fullName>
    </submittedName>
</protein>
<feature type="compositionally biased region" description="Basic residues" evidence="1">
    <location>
        <begin position="1"/>
        <end position="14"/>
    </location>
</feature>
<dbReference type="PANTHER" id="PTHR47809:SF2">
    <property type="entry name" value="DNA-BINDING BROMODOMAIN-CONTAINING PROTEIN"/>
    <property type="match status" value="1"/>
</dbReference>
<dbReference type="OMA" id="VYMNSED"/>
<dbReference type="STRING" id="79200.A0A166GLS5"/>